<name>A0AAD4YR62_PRUDU</name>
<reference evidence="2 3" key="1">
    <citation type="journal article" date="2022" name="G3 (Bethesda)">
        <title>Whole-genome sequence and methylome profiling of the almond [Prunus dulcis (Mill.) D.A. Webb] cultivar 'Nonpareil'.</title>
        <authorList>
            <person name="D'Amico-Willman K.M."/>
            <person name="Ouma W.Z."/>
            <person name="Meulia T."/>
            <person name="Sideli G.M."/>
            <person name="Gradziel T.M."/>
            <person name="Fresnedo-Ramirez J."/>
        </authorList>
    </citation>
    <scope>NUCLEOTIDE SEQUENCE [LARGE SCALE GENOMIC DNA]</scope>
    <source>
        <strain evidence="2">Clone GOH B32 T37-40</strain>
    </source>
</reference>
<sequence length="108" mass="11994">MENSHHHLKQSLLASIKWEPPPTGWIKLNFDGLVHNEVATTGFVSRNWDGHVMLAGVKKIGQTSITVAECLALRDGLTYTVHKGWRKIMLKGDSKVIIDCVNQVAAPH</sequence>
<dbReference type="PANTHER" id="PTHR47723">
    <property type="entry name" value="OS05G0353850 PROTEIN"/>
    <property type="match status" value="1"/>
</dbReference>
<accession>A0AAD4YR62</accession>
<dbReference type="Pfam" id="PF13456">
    <property type="entry name" value="RVT_3"/>
    <property type="match status" value="1"/>
</dbReference>
<dbReference type="EMBL" id="JAJFAZ020000007">
    <property type="protein sequence ID" value="KAI5318234.1"/>
    <property type="molecule type" value="Genomic_DNA"/>
</dbReference>
<dbReference type="InterPro" id="IPR053151">
    <property type="entry name" value="RNase_H-like"/>
</dbReference>
<dbReference type="PANTHER" id="PTHR47723:SF23">
    <property type="entry name" value="REVERSE TRANSCRIPTASE-LIKE PROTEIN"/>
    <property type="match status" value="1"/>
</dbReference>
<proteinExistence type="predicted"/>
<dbReference type="AlphaFoldDB" id="A0AAD4YR62"/>
<dbReference type="InterPro" id="IPR036397">
    <property type="entry name" value="RNaseH_sf"/>
</dbReference>
<comment type="caution">
    <text evidence="2">The sequence shown here is derived from an EMBL/GenBank/DDBJ whole genome shotgun (WGS) entry which is preliminary data.</text>
</comment>
<evidence type="ECO:0000313" key="2">
    <source>
        <dbReference type="EMBL" id="KAI5318234.1"/>
    </source>
</evidence>
<organism evidence="2 3">
    <name type="scientific">Prunus dulcis</name>
    <name type="common">Almond</name>
    <name type="synonym">Amygdalus dulcis</name>
    <dbReference type="NCBI Taxonomy" id="3755"/>
    <lineage>
        <taxon>Eukaryota</taxon>
        <taxon>Viridiplantae</taxon>
        <taxon>Streptophyta</taxon>
        <taxon>Embryophyta</taxon>
        <taxon>Tracheophyta</taxon>
        <taxon>Spermatophyta</taxon>
        <taxon>Magnoliopsida</taxon>
        <taxon>eudicotyledons</taxon>
        <taxon>Gunneridae</taxon>
        <taxon>Pentapetalae</taxon>
        <taxon>rosids</taxon>
        <taxon>fabids</taxon>
        <taxon>Rosales</taxon>
        <taxon>Rosaceae</taxon>
        <taxon>Amygdaloideae</taxon>
        <taxon>Amygdaleae</taxon>
        <taxon>Prunus</taxon>
    </lineage>
</organism>
<dbReference type="InterPro" id="IPR044730">
    <property type="entry name" value="RNase_H-like_dom_plant"/>
</dbReference>
<dbReference type="CDD" id="cd06222">
    <property type="entry name" value="RNase_H_like"/>
    <property type="match status" value="1"/>
</dbReference>
<feature type="domain" description="RNase H type-1" evidence="1">
    <location>
        <begin position="29"/>
        <end position="104"/>
    </location>
</feature>
<dbReference type="SUPFAM" id="SSF53098">
    <property type="entry name" value="Ribonuclease H-like"/>
    <property type="match status" value="1"/>
</dbReference>
<keyword evidence="3" id="KW-1185">Reference proteome</keyword>
<gene>
    <name evidence="2" type="ORF">L3X38_037942</name>
</gene>
<evidence type="ECO:0000313" key="3">
    <source>
        <dbReference type="Proteomes" id="UP001054821"/>
    </source>
</evidence>
<dbReference type="InterPro" id="IPR002156">
    <property type="entry name" value="RNaseH_domain"/>
</dbReference>
<dbReference type="GO" id="GO:0003676">
    <property type="term" value="F:nucleic acid binding"/>
    <property type="evidence" value="ECO:0007669"/>
    <property type="project" value="InterPro"/>
</dbReference>
<evidence type="ECO:0000259" key="1">
    <source>
        <dbReference type="Pfam" id="PF13456"/>
    </source>
</evidence>
<protein>
    <recommendedName>
        <fullName evidence="1">RNase H type-1 domain-containing protein</fullName>
    </recommendedName>
</protein>
<dbReference type="GO" id="GO:0004523">
    <property type="term" value="F:RNA-DNA hybrid ribonuclease activity"/>
    <property type="evidence" value="ECO:0007669"/>
    <property type="project" value="InterPro"/>
</dbReference>
<dbReference type="Gene3D" id="3.30.420.10">
    <property type="entry name" value="Ribonuclease H-like superfamily/Ribonuclease H"/>
    <property type="match status" value="1"/>
</dbReference>
<dbReference type="InterPro" id="IPR012337">
    <property type="entry name" value="RNaseH-like_sf"/>
</dbReference>
<dbReference type="Proteomes" id="UP001054821">
    <property type="component" value="Chromosome 7"/>
</dbReference>